<name>A0A0B1SUP4_OESDE</name>
<dbReference type="InterPro" id="IPR029021">
    <property type="entry name" value="Prot-tyrosine_phosphatase-like"/>
</dbReference>
<gene>
    <name evidence="2" type="ORF">OESDEN_13296</name>
</gene>
<dbReference type="PANTHER" id="PTHR19134">
    <property type="entry name" value="RECEPTOR-TYPE TYROSINE-PROTEIN PHOSPHATASE"/>
    <property type="match status" value="1"/>
</dbReference>
<accession>A0A0B1SUP4</accession>
<dbReference type="AlphaFoldDB" id="A0A0B1SUP4"/>
<sequence>MALAAHAEAVQTEHTVDRFLDDLRKVRNGNDAVLLEEFDILEARDAARSKNCSAAEKGRARNRFVDILPNDDTRVILRGPDDYINASLIDGYNNAGQFIATQGPVGPEEVGDGRKESTVHDFWRMIWEKNVQSVLMLTDCVENMRQRCTQYWPALGEMRRFGDIEVDLISESVDPVCTHRELDIRKDGETRQVSEPPNLNSGE</sequence>
<dbReference type="Pfam" id="PF00102">
    <property type="entry name" value="Y_phosphatase"/>
    <property type="match status" value="1"/>
</dbReference>
<reference evidence="2 3" key="1">
    <citation type="submission" date="2014-03" db="EMBL/GenBank/DDBJ databases">
        <title>Draft genome of the hookworm Oesophagostomum dentatum.</title>
        <authorList>
            <person name="Mitreva M."/>
        </authorList>
    </citation>
    <scope>NUCLEOTIDE SEQUENCE [LARGE SCALE GENOMIC DNA]</scope>
    <source>
        <strain evidence="2 3">OD-Hann</strain>
    </source>
</reference>
<proteinExistence type="predicted"/>
<dbReference type="InterPro" id="IPR050348">
    <property type="entry name" value="Protein-Tyr_Phosphatase"/>
</dbReference>
<dbReference type="Gene3D" id="3.90.190.10">
    <property type="entry name" value="Protein tyrosine phosphatase superfamily"/>
    <property type="match status" value="1"/>
</dbReference>
<keyword evidence="3" id="KW-1185">Reference proteome</keyword>
<dbReference type="PROSITE" id="PS50055">
    <property type="entry name" value="TYR_PHOSPHATASE_PTP"/>
    <property type="match status" value="1"/>
</dbReference>
<dbReference type="OrthoDB" id="8609993at2759"/>
<protein>
    <submittedName>
        <fullName evidence="2">Protein-tyrosine phosphatase</fullName>
    </submittedName>
</protein>
<evidence type="ECO:0000259" key="1">
    <source>
        <dbReference type="PROSITE" id="PS50055"/>
    </source>
</evidence>
<dbReference type="EMBL" id="KN559005">
    <property type="protein sequence ID" value="KHJ86940.1"/>
    <property type="molecule type" value="Genomic_DNA"/>
</dbReference>
<dbReference type="Proteomes" id="UP000053660">
    <property type="component" value="Unassembled WGS sequence"/>
</dbReference>
<feature type="domain" description="Tyrosine-protein phosphatase" evidence="1">
    <location>
        <begin position="34"/>
        <end position="195"/>
    </location>
</feature>
<dbReference type="InterPro" id="IPR000242">
    <property type="entry name" value="PTP_cat"/>
</dbReference>
<dbReference type="SMART" id="SM00194">
    <property type="entry name" value="PTPc"/>
    <property type="match status" value="1"/>
</dbReference>
<dbReference type="PANTHER" id="PTHR19134:SF449">
    <property type="entry name" value="TYROSINE-PROTEIN PHOSPHATASE 1"/>
    <property type="match status" value="1"/>
</dbReference>
<evidence type="ECO:0000313" key="2">
    <source>
        <dbReference type="EMBL" id="KHJ86940.1"/>
    </source>
</evidence>
<dbReference type="GO" id="GO:0004725">
    <property type="term" value="F:protein tyrosine phosphatase activity"/>
    <property type="evidence" value="ECO:0007669"/>
    <property type="project" value="InterPro"/>
</dbReference>
<evidence type="ECO:0000313" key="3">
    <source>
        <dbReference type="Proteomes" id="UP000053660"/>
    </source>
</evidence>
<organism evidence="2 3">
    <name type="scientific">Oesophagostomum dentatum</name>
    <name type="common">Nodular worm</name>
    <dbReference type="NCBI Taxonomy" id="61180"/>
    <lineage>
        <taxon>Eukaryota</taxon>
        <taxon>Metazoa</taxon>
        <taxon>Ecdysozoa</taxon>
        <taxon>Nematoda</taxon>
        <taxon>Chromadorea</taxon>
        <taxon>Rhabditida</taxon>
        <taxon>Rhabditina</taxon>
        <taxon>Rhabditomorpha</taxon>
        <taxon>Strongyloidea</taxon>
        <taxon>Strongylidae</taxon>
        <taxon>Oesophagostomum</taxon>
    </lineage>
</organism>
<dbReference type="SUPFAM" id="SSF52799">
    <property type="entry name" value="(Phosphotyrosine protein) phosphatases II"/>
    <property type="match status" value="1"/>
</dbReference>